<dbReference type="Proteomes" id="UP000092484">
    <property type="component" value="Unassembled WGS sequence"/>
</dbReference>
<reference evidence="2 3" key="1">
    <citation type="submission" date="2016-06" db="EMBL/GenBank/DDBJ databases">
        <title>Genome sequence of Porphyrobacter dokdonensis DSW-74.</title>
        <authorList>
            <person name="Kim J.F."/>
            <person name="Song J.Y."/>
        </authorList>
    </citation>
    <scope>NUCLEOTIDE SEQUENCE [LARGE SCALE GENOMIC DNA]</scope>
    <source>
        <strain evidence="2 3">DSW-74</strain>
    </source>
</reference>
<dbReference type="AlphaFoldDB" id="A0A1A7BEY4"/>
<keyword evidence="3" id="KW-1185">Reference proteome</keyword>
<sequence length="76" mass="8189">MIDYFALALGHGLMAIALLRLVLRADVDDDPLLGRLKSDTAENSKATSTAGRNAARRARGQSVQAQRESPESPLLK</sequence>
<feature type="region of interest" description="Disordered" evidence="1">
    <location>
        <begin position="34"/>
        <end position="76"/>
    </location>
</feature>
<gene>
    <name evidence="2" type="ORF">I603_1511</name>
</gene>
<proteinExistence type="predicted"/>
<dbReference type="EMBL" id="LZYB01000003">
    <property type="protein sequence ID" value="OBV11103.1"/>
    <property type="molecule type" value="Genomic_DNA"/>
</dbReference>
<accession>A0A1A7BEY4</accession>
<dbReference type="PATRIC" id="fig|1300349.4.peg.1509"/>
<evidence type="ECO:0000313" key="2">
    <source>
        <dbReference type="EMBL" id="OBV11103.1"/>
    </source>
</evidence>
<comment type="caution">
    <text evidence="2">The sequence shown here is derived from an EMBL/GenBank/DDBJ whole genome shotgun (WGS) entry which is preliminary data.</text>
</comment>
<dbReference type="STRING" id="1300349.I603_1511"/>
<name>A0A1A7BEY4_9SPHN</name>
<organism evidence="2 3">
    <name type="scientific">Erythrobacter dokdonensis DSW-74</name>
    <dbReference type="NCBI Taxonomy" id="1300349"/>
    <lineage>
        <taxon>Bacteria</taxon>
        <taxon>Pseudomonadati</taxon>
        <taxon>Pseudomonadota</taxon>
        <taxon>Alphaproteobacteria</taxon>
        <taxon>Sphingomonadales</taxon>
        <taxon>Erythrobacteraceae</taxon>
        <taxon>Erythrobacter/Porphyrobacter group</taxon>
        <taxon>Erythrobacter</taxon>
    </lineage>
</organism>
<protein>
    <submittedName>
        <fullName evidence="2">Uncharacterized protein</fullName>
    </submittedName>
</protein>
<evidence type="ECO:0000313" key="3">
    <source>
        <dbReference type="Proteomes" id="UP000092484"/>
    </source>
</evidence>
<evidence type="ECO:0000256" key="1">
    <source>
        <dbReference type="SAM" id="MobiDB-lite"/>
    </source>
</evidence>